<dbReference type="CTD" id="126402"/>
<comment type="subcellular location">
    <subcellularLocation>
        <location evidence="1">Cytoplasm</location>
    </subcellularLocation>
</comment>
<evidence type="ECO:0000313" key="5">
    <source>
        <dbReference type="Proteomes" id="UP000264840"/>
    </source>
</evidence>
<dbReference type="AlphaFoldDB" id="A0A3Q2VK87"/>
<dbReference type="OMA" id="YTPECAT"/>
<dbReference type="GeneTree" id="ENSGT00940000169011"/>
<name>A0A3Q2VK87_HAPBU</name>
<dbReference type="Pfam" id="PF03148">
    <property type="entry name" value="Tektin"/>
    <property type="match status" value="1"/>
</dbReference>
<dbReference type="InterPro" id="IPR038949">
    <property type="entry name" value="TEKTL1"/>
</dbReference>
<dbReference type="Ensembl" id="ENSHBUT00000001837.1">
    <property type="protein sequence ID" value="ENSHBUP00000008503.1"/>
    <property type="gene ID" value="ENSHBUG00000009994.1"/>
</dbReference>
<feature type="region of interest" description="Disordered" evidence="3">
    <location>
        <begin position="185"/>
        <end position="207"/>
    </location>
</feature>
<dbReference type="OrthoDB" id="9896158at2759"/>
<dbReference type="PANTHER" id="PTHR35081:SF1">
    <property type="entry name" value="COILED-COIL DOMAIN-CONTAINING PROTEIN 105"/>
    <property type="match status" value="1"/>
</dbReference>
<protein>
    <submittedName>
        <fullName evidence="4">Tektin like 1</fullName>
    </submittedName>
</protein>
<organism evidence="4 5">
    <name type="scientific">Haplochromis burtoni</name>
    <name type="common">Burton's mouthbrooder</name>
    <name type="synonym">Chromis burtoni</name>
    <dbReference type="NCBI Taxonomy" id="8153"/>
    <lineage>
        <taxon>Eukaryota</taxon>
        <taxon>Metazoa</taxon>
        <taxon>Chordata</taxon>
        <taxon>Craniata</taxon>
        <taxon>Vertebrata</taxon>
        <taxon>Euteleostomi</taxon>
        <taxon>Actinopterygii</taxon>
        <taxon>Neopterygii</taxon>
        <taxon>Teleostei</taxon>
        <taxon>Neoteleostei</taxon>
        <taxon>Acanthomorphata</taxon>
        <taxon>Ovalentaria</taxon>
        <taxon>Cichlomorphae</taxon>
        <taxon>Cichliformes</taxon>
        <taxon>Cichlidae</taxon>
        <taxon>African cichlids</taxon>
        <taxon>Pseudocrenilabrinae</taxon>
        <taxon>Haplochromini</taxon>
        <taxon>Haplochromis</taxon>
    </lineage>
</organism>
<evidence type="ECO:0000256" key="3">
    <source>
        <dbReference type="SAM" id="MobiDB-lite"/>
    </source>
</evidence>
<evidence type="ECO:0000256" key="2">
    <source>
        <dbReference type="ARBA" id="ARBA00022490"/>
    </source>
</evidence>
<dbReference type="GO" id="GO:0005737">
    <property type="term" value="C:cytoplasm"/>
    <property type="evidence" value="ECO:0007669"/>
    <property type="project" value="UniProtKB-SubCell"/>
</dbReference>
<sequence length="481" mass="53132">MRPVHSIVMQVQSVPLGSVTIGPQSWREGTVRSIRRAERLVRQTRAGQPAACRQPRSGSSSAAAGVSLKRSDGTAEVTARDKIRAEACRPRSRDCVCNQKISRPQSAGAMFPGGSQRTPVAPFPPSSLREQCAGASVAVVADYMRRVREVEVQLRRQAGRVTEEGVKLERERGHLERMLRSLRTNLTINQKSSEGRTRRPSTTETERDGADYLLLWERRELAELKQDLEGTLKTTLSQLQALGESSRQLLDCASERARVLELLPLSGSAGGHDSAPQTFIKTDPISPFTPECKKASELSSLRVNQSQLLRETIRRTLTSAISRQKAAHCAVNDGLVKKIAETVTLQQNLALTSAATRQAMFRKQREINCIRHSHGRAQGPEYSGDLLSREKLNRPLVKVYQRHPGTQLPEAAQLIQSGAALRRCLKSSEGELGKLEHTCLQLLDDLQGKRAAAQVDAAVVRMRRQQVDKRAMPAFLQQGAL</sequence>
<evidence type="ECO:0000256" key="1">
    <source>
        <dbReference type="ARBA" id="ARBA00004496"/>
    </source>
</evidence>
<dbReference type="Proteomes" id="UP000264840">
    <property type="component" value="Unplaced"/>
</dbReference>
<dbReference type="RefSeq" id="XP_005923684.1">
    <property type="nucleotide sequence ID" value="XM_005923622.3"/>
</dbReference>
<dbReference type="STRING" id="8153.ENSHBUP00000008503"/>
<feature type="region of interest" description="Disordered" evidence="3">
    <location>
        <begin position="42"/>
        <end position="77"/>
    </location>
</feature>
<accession>A0A3Q2VK87</accession>
<keyword evidence="2" id="KW-0963">Cytoplasm</keyword>
<evidence type="ECO:0000313" key="4">
    <source>
        <dbReference type="Ensembl" id="ENSHBUP00000008503.1"/>
    </source>
</evidence>
<feature type="compositionally biased region" description="Low complexity" evidence="3">
    <location>
        <begin position="57"/>
        <end position="67"/>
    </location>
</feature>
<dbReference type="PANTHER" id="PTHR35081">
    <property type="entry name" value="COILED-COIL DOMAIN-CONTAINING PROTEIN 105"/>
    <property type="match status" value="1"/>
</dbReference>
<dbReference type="GeneID" id="102306899"/>
<reference evidence="4" key="1">
    <citation type="submission" date="2025-08" db="UniProtKB">
        <authorList>
            <consortium name="Ensembl"/>
        </authorList>
    </citation>
    <scope>IDENTIFICATION</scope>
</reference>
<proteinExistence type="predicted"/>
<dbReference type="InterPro" id="IPR048256">
    <property type="entry name" value="Tektin-like"/>
</dbReference>
<keyword evidence="5" id="KW-1185">Reference proteome</keyword>
<reference evidence="4" key="2">
    <citation type="submission" date="2025-09" db="UniProtKB">
        <authorList>
            <consortium name="Ensembl"/>
        </authorList>
    </citation>
    <scope>IDENTIFICATION</scope>
</reference>
<dbReference type="GO" id="GO:0005929">
    <property type="term" value="C:cilium"/>
    <property type="evidence" value="ECO:0007669"/>
    <property type="project" value="UniProtKB-ARBA"/>
</dbReference>